<dbReference type="RefSeq" id="WP_343993026.1">
    <property type="nucleotide sequence ID" value="NZ_BAAANB010000021.1"/>
</dbReference>
<comment type="caution">
    <text evidence="3">The sequence shown here is derived from an EMBL/GenBank/DDBJ whole genome shotgun (WGS) entry which is preliminary data.</text>
</comment>
<feature type="region of interest" description="Disordered" evidence="1">
    <location>
        <begin position="92"/>
        <end position="132"/>
    </location>
</feature>
<keyword evidence="4" id="KW-1185">Reference proteome</keyword>
<organism evidence="3 4">
    <name type="scientific">Terrabacter terrae</name>
    <dbReference type="NCBI Taxonomy" id="318434"/>
    <lineage>
        <taxon>Bacteria</taxon>
        <taxon>Bacillati</taxon>
        <taxon>Actinomycetota</taxon>
        <taxon>Actinomycetes</taxon>
        <taxon>Micrococcales</taxon>
        <taxon>Intrasporangiaceae</taxon>
        <taxon>Terrabacter</taxon>
    </lineage>
</organism>
<evidence type="ECO:0000313" key="4">
    <source>
        <dbReference type="Proteomes" id="UP001501285"/>
    </source>
</evidence>
<dbReference type="Proteomes" id="UP001501285">
    <property type="component" value="Unassembled WGS sequence"/>
</dbReference>
<evidence type="ECO:0000313" key="3">
    <source>
        <dbReference type="EMBL" id="GAA2037348.1"/>
    </source>
</evidence>
<gene>
    <name evidence="3" type="ORF">GCM10009740_31420</name>
</gene>
<feature type="domain" description="Rho termination factor-like N-terminal" evidence="2">
    <location>
        <begin position="55"/>
        <end position="96"/>
    </location>
</feature>
<dbReference type="InterPro" id="IPR011112">
    <property type="entry name" value="Rho-like_N"/>
</dbReference>
<evidence type="ECO:0000256" key="1">
    <source>
        <dbReference type="SAM" id="MobiDB-lite"/>
    </source>
</evidence>
<dbReference type="Pfam" id="PF07498">
    <property type="entry name" value="Rho_N"/>
    <property type="match status" value="1"/>
</dbReference>
<sequence length="132" mass="14312">MARFTSVHPLHFTEPPLRFQLEGDHFVLDTDEDAVIDAMRALPAEFHVVEVVSDDLEERTIPQLQAYAVEYGIELSGASKKADIVAAIRSHFTAPEQPSGGEPDTTPVVLASSDADAESQPVDAVDDHGDTE</sequence>
<accession>A0ABP5FZH2</accession>
<reference evidence="4" key="1">
    <citation type="journal article" date="2019" name="Int. J. Syst. Evol. Microbiol.">
        <title>The Global Catalogue of Microorganisms (GCM) 10K type strain sequencing project: providing services to taxonomists for standard genome sequencing and annotation.</title>
        <authorList>
            <consortium name="The Broad Institute Genomics Platform"/>
            <consortium name="The Broad Institute Genome Sequencing Center for Infectious Disease"/>
            <person name="Wu L."/>
            <person name="Ma J."/>
        </authorList>
    </citation>
    <scope>NUCLEOTIDE SEQUENCE [LARGE SCALE GENOMIC DNA]</scope>
    <source>
        <strain evidence="4">JCM 14283</strain>
    </source>
</reference>
<evidence type="ECO:0000259" key="2">
    <source>
        <dbReference type="SMART" id="SM00959"/>
    </source>
</evidence>
<dbReference type="EMBL" id="BAAANB010000021">
    <property type="protein sequence ID" value="GAA2037348.1"/>
    <property type="molecule type" value="Genomic_DNA"/>
</dbReference>
<proteinExistence type="predicted"/>
<dbReference type="SMART" id="SM00959">
    <property type="entry name" value="Rho_N"/>
    <property type="match status" value="1"/>
</dbReference>
<name>A0ABP5FZH2_9MICO</name>
<protein>
    <recommendedName>
        <fullName evidence="2">Rho termination factor-like N-terminal domain-containing protein</fullName>
    </recommendedName>
</protein>